<dbReference type="Pfam" id="PF13086">
    <property type="entry name" value="AAA_11"/>
    <property type="match status" value="1"/>
</dbReference>
<evidence type="ECO:0000256" key="3">
    <source>
        <dbReference type="ARBA" id="ARBA00007913"/>
    </source>
</evidence>
<proteinExistence type="inferred from homology"/>
<reference evidence="12 13" key="1">
    <citation type="journal article" date="2013" name="Genome Announc.">
        <title>Genome Sequence of Novosphingobium lindaniclasticum LE124T, Isolated from a Hexachlorocyclohexane Dumpsite.</title>
        <authorList>
            <person name="Saxena A."/>
            <person name="Nayyar N."/>
            <person name="Sangwan N."/>
            <person name="Kumari R."/>
            <person name="Khurana J.P."/>
            <person name="Lal R."/>
        </authorList>
    </citation>
    <scope>NUCLEOTIDE SEQUENCE [LARGE SCALE GENOMIC DNA]</scope>
    <source>
        <strain evidence="12 13">LE124</strain>
    </source>
</reference>
<evidence type="ECO:0000256" key="10">
    <source>
        <dbReference type="ARBA" id="ARBA00029594"/>
    </source>
</evidence>
<dbReference type="SUPFAM" id="SSF52540">
    <property type="entry name" value="P-loop containing nucleoside triphosphate hydrolases"/>
    <property type="match status" value="1"/>
</dbReference>
<comment type="similarity">
    <text evidence="3">Belongs to the DNA2/NAM7 helicase family.</text>
</comment>
<dbReference type="PANTHER" id="PTHR43788:SF8">
    <property type="entry name" value="DNA-BINDING PROTEIN SMUBP-2"/>
    <property type="match status" value="1"/>
</dbReference>
<dbReference type="GO" id="GO:0006793">
    <property type="term" value="P:phosphorus metabolic process"/>
    <property type="evidence" value="ECO:0007669"/>
    <property type="project" value="UniProtKB-ARBA"/>
</dbReference>
<dbReference type="GO" id="GO:0005524">
    <property type="term" value="F:ATP binding"/>
    <property type="evidence" value="ECO:0007669"/>
    <property type="project" value="UniProtKB-KW"/>
</dbReference>
<organism evidence="12 13">
    <name type="scientific">Novosphingobium lindaniclasticum LE124</name>
    <dbReference type="NCBI Taxonomy" id="1096930"/>
    <lineage>
        <taxon>Bacteria</taxon>
        <taxon>Pseudomonadati</taxon>
        <taxon>Pseudomonadota</taxon>
        <taxon>Alphaproteobacteria</taxon>
        <taxon>Sphingomonadales</taxon>
        <taxon>Sphingomonadaceae</taxon>
        <taxon>Novosphingobium</taxon>
    </lineage>
</organism>
<dbReference type="Gene3D" id="3.30.870.10">
    <property type="entry name" value="Endonuclease Chain A"/>
    <property type="match status" value="1"/>
</dbReference>
<evidence type="ECO:0000256" key="1">
    <source>
        <dbReference type="ARBA" id="ARBA00003145"/>
    </source>
</evidence>
<evidence type="ECO:0000256" key="8">
    <source>
        <dbReference type="ARBA" id="ARBA00022806"/>
    </source>
</evidence>
<feature type="domain" description="PLD phosphodiesterase" evidence="11">
    <location>
        <begin position="1096"/>
        <end position="1118"/>
    </location>
</feature>
<keyword evidence="13" id="KW-1185">Reference proteome</keyword>
<evidence type="ECO:0000259" key="11">
    <source>
        <dbReference type="PROSITE" id="PS50035"/>
    </source>
</evidence>
<dbReference type="GO" id="GO:0016787">
    <property type="term" value="F:hydrolase activity"/>
    <property type="evidence" value="ECO:0007669"/>
    <property type="project" value="UniProtKB-KW"/>
</dbReference>
<dbReference type="InterPro" id="IPR050534">
    <property type="entry name" value="Coronavir_polyprotein_1ab"/>
</dbReference>
<dbReference type="eggNOG" id="COG0507">
    <property type="taxonomic scope" value="Bacteria"/>
</dbReference>
<dbReference type="InterPro" id="IPR047187">
    <property type="entry name" value="SF1_C_Upf1"/>
</dbReference>
<dbReference type="GO" id="GO:0005576">
    <property type="term" value="C:extracellular region"/>
    <property type="evidence" value="ECO:0007669"/>
    <property type="project" value="UniProtKB-SubCell"/>
</dbReference>
<name>T0IFL8_9SPHN</name>
<gene>
    <name evidence="12" type="ORF">L284_21325</name>
</gene>
<evidence type="ECO:0000256" key="7">
    <source>
        <dbReference type="ARBA" id="ARBA00022801"/>
    </source>
</evidence>
<dbReference type="GO" id="GO:0043139">
    <property type="term" value="F:5'-3' DNA helicase activity"/>
    <property type="evidence" value="ECO:0007669"/>
    <property type="project" value="TreeGrafter"/>
</dbReference>
<dbReference type="AlphaFoldDB" id="T0IFL8"/>
<dbReference type="PROSITE" id="PS50035">
    <property type="entry name" value="PLD"/>
    <property type="match status" value="1"/>
</dbReference>
<evidence type="ECO:0000256" key="2">
    <source>
        <dbReference type="ARBA" id="ARBA00004613"/>
    </source>
</evidence>
<keyword evidence="6" id="KW-0547">Nucleotide-binding</keyword>
<sequence length="1154" mass="125217">MPPHEGMRHIMTSDTQKVTKYWRNSLADAELGRGAFTQKDADDFLIVDHASLNAGRLPSNLVAALFGANASPDETCAIILRPFVFASRTERGQKRGSLPEVVTPVATRMTVTRDGRLIRPVSSVVPRDIVEPLHRMAFTVGTIDALDTFVTTHPLSEDCQWQDYVEHAEGLMEGVASAIEEDRRFELVPHGYVQRSGGHGSMSANVLALYDQIELDSAFGPLLATFAGQKEQRTEPCLPQNSRFAERLGHSSDTYALAPAQREALAHLTASEDGEVLAVNGPPGTGKTTMLLSVIATLWAKAALKQGEVPLIVATSTNNQAVTNILDAFGADYAKGTGPFAGRWLPALRSFGSYFPSKRRESEAAKTYQIAAFFDRLEEADQVAQCRLAYLDAAAKAFPHLQPLTVATVVAALHQRLTDQAQMLSAIELAWEALLQARVAVHAELGADPRQARADRAETLEAAEAELHRTQAISSLWDRHQASEPVLHTLLGWLPSMAKRRLAAARTALASDWSGPLPEWTSLGDISSSVRAEVAQAQATVGECIAALGRADAAIAGEATALGIWANTLSVLSIAPEAASSVTLADADEAADRLLRFPIFLTTTHYWEGRWLLDMATDPDIPAKQKKTGRIPMTGRWARRMKLTPCAVSTFYMLPRLLCASRFQDGDFLPDYLYGQIDLLIVDEAGQVTPEIAGASFALAKRALIIGDTAQIEPIWSVPSRIDVGNLRQAGLIGGDDNGPDLAAFLETGRAASSGSVMRVAQHASRYHQDADLERGLMLYEHRRCFDEIVGYCNDLCYRGKLQPKRGLKSEARKSDGLPALGYLHIDGRCDAIAGGSRRNALEAETIARWLADRQEELLAAYPGKALADIVGIVTPFAGQARAITSALGRQESLAGANVTIGTINTFQGGQRPVILFSPTYSKHSDGSFIDAKASMLNVAVSRAMNSFLVFGDMDCFSSAAPGSPRGRLRQRLLAHEGNRLLFDAPERPDLTREAGLVHLTDLDAHDGFLRDVLEKCRSDIHIVTPWLTDRGLQGARIVPLIEAAANSGVSVTVYTDRALNDWRSKQDKGAIESFAAAKKNLEGAGAIVVEVKDVHSKIVMADNNVYCVGSFNWLSAAREGAFVRHETSLAYRGKSVSPEIETMKDSLRKRAII</sequence>
<keyword evidence="5" id="KW-0964">Secreted</keyword>
<comment type="subcellular location">
    <subcellularLocation>
        <location evidence="2">Secreted</location>
    </subcellularLocation>
</comment>
<keyword evidence="8" id="KW-0347">Helicase</keyword>
<dbReference type="InterPro" id="IPR027417">
    <property type="entry name" value="P-loop_NTPase"/>
</dbReference>
<dbReference type="InterPro" id="IPR025202">
    <property type="entry name" value="PLD-like_dom"/>
</dbReference>
<dbReference type="Pfam" id="PF13091">
    <property type="entry name" value="PLDc_2"/>
    <property type="match status" value="1"/>
</dbReference>
<dbReference type="PIRSF" id="PIRSF026306">
    <property type="entry name" value="UCP026306"/>
    <property type="match status" value="1"/>
</dbReference>
<evidence type="ECO:0000256" key="6">
    <source>
        <dbReference type="ARBA" id="ARBA00022741"/>
    </source>
</evidence>
<dbReference type="CDD" id="cd18808">
    <property type="entry name" value="SF1_C_Upf1"/>
    <property type="match status" value="1"/>
</dbReference>
<dbReference type="Proteomes" id="UP000015527">
    <property type="component" value="Unassembled WGS sequence"/>
</dbReference>
<accession>T0IFL8</accession>
<dbReference type="InterPro" id="IPR001736">
    <property type="entry name" value="PLipase_D/transphosphatidylase"/>
</dbReference>
<keyword evidence="7" id="KW-0378">Hydrolase</keyword>
<dbReference type="InterPro" id="IPR041679">
    <property type="entry name" value="DNA2/NAM7-like_C"/>
</dbReference>
<dbReference type="InterPro" id="IPR016834">
    <property type="entry name" value="UCP026306"/>
</dbReference>
<dbReference type="Pfam" id="PF13087">
    <property type="entry name" value="AAA_12"/>
    <property type="match status" value="1"/>
</dbReference>
<dbReference type="Gene3D" id="3.40.50.300">
    <property type="entry name" value="P-loop containing nucleotide triphosphate hydrolases"/>
    <property type="match status" value="2"/>
</dbReference>
<dbReference type="SUPFAM" id="SSF56024">
    <property type="entry name" value="Phospholipase D/nuclease"/>
    <property type="match status" value="1"/>
</dbReference>
<protein>
    <recommendedName>
        <fullName evidence="4">Phospholipase D</fullName>
    </recommendedName>
    <alternativeName>
        <fullName evidence="10">Choline phosphatase</fullName>
    </alternativeName>
</protein>
<dbReference type="eggNOG" id="COG1112">
    <property type="taxonomic scope" value="Bacteria"/>
</dbReference>
<dbReference type="PATRIC" id="fig|1096930.3.peg.4191"/>
<evidence type="ECO:0000313" key="13">
    <source>
        <dbReference type="Proteomes" id="UP000015527"/>
    </source>
</evidence>
<dbReference type="InterPro" id="IPR041677">
    <property type="entry name" value="DNA2/NAM7_AAA_11"/>
</dbReference>
<evidence type="ECO:0000313" key="12">
    <source>
        <dbReference type="EMBL" id="EQB08434.1"/>
    </source>
</evidence>
<evidence type="ECO:0000256" key="9">
    <source>
        <dbReference type="ARBA" id="ARBA00022840"/>
    </source>
</evidence>
<dbReference type="EMBL" id="ATHL01000147">
    <property type="protein sequence ID" value="EQB08434.1"/>
    <property type="molecule type" value="Genomic_DNA"/>
</dbReference>
<keyword evidence="9" id="KW-0067">ATP-binding</keyword>
<comment type="function">
    <text evidence="1">Could be a virulence factor.</text>
</comment>
<dbReference type="PANTHER" id="PTHR43788">
    <property type="entry name" value="DNA2/NAM7 HELICASE FAMILY MEMBER"/>
    <property type="match status" value="1"/>
</dbReference>
<evidence type="ECO:0000256" key="5">
    <source>
        <dbReference type="ARBA" id="ARBA00022525"/>
    </source>
</evidence>
<dbReference type="eggNOG" id="COG1502">
    <property type="taxonomic scope" value="Bacteria"/>
</dbReference>
<evidence type="ECO:0000256" key="4">
    <source>
        <dbReference type="ARBA" id="ARBA00018392"/>
    </source>
</evidence>
<comment type="caution">
    <text evidence="12">The sequence shown here is derived from an EMBL/GenBank/DDBJ whole genome shotgun (WGS) entry which is preliminary data.</text>
</comment>